<feature type="region of interest" description="Disordered" evidence="6">
    <location>
        <begin position="161"/>
        <end position="183"/>
    </location>
</feature>
<evidence type="ECO:0000256" key="3">
    <source>
        <dbReference type="ARBA" id="ARBA00022771"/>
    </source>
</evidence>
<dbReference type="GO" id="GO:0003712">
    <property type="term" value="F:transcription coregulator activity"/>
    <property type="evidence" value="ECO:0007669"/>
    <property type="project" value="TreeGrafter"/>
</dbReference>
<feature type="domain" description="C2H2-type" evidence="7">
    <location>
        <begin position="688"/>
        <end position="716"/>
    </location>
</feature>
<feature type="domain" description="C2H2-type" evidence="7">
    <location>
        <begin position="543"/>
        <end position="572"/>
    </location>
</feature>
<gene>
    <name evidence="8" type="primary">ZXDC_2</name>
    <name evidence="8" type="ORF">N1851_018688</name>
</gene>
<dbReference type="Proteomes" id="UP001174136">
    <property type="component" value="Unassembled WGS sequence"/>
</dbReference>
<protein>
    <submittedName>
        <fullName evidence="8">Zinc finger protein ZXDC</fullName>
    </submittedName>
</protein>
<organism evidence="8 9">
    <name type="scientific">Merluccius polli</name>
    <name type="common">Benguela hake</name>
    <name type="synonym">Merluccius cadenati</name>
    <dbReference type="NCBI Taxonomy" id="89951"/>
    <lineage>
        <taxon>Eukaryota</taxon>
        <taxon>Metazoa</taxon>
        <taxon>Chordata</taxon>
        <taxon>Craniata</taxon>
        <taxon>Vertebrata</taxon>
        <taxon>Euteleostomi</taxon>
        <taxon>Actinopterygii</taxon>
        <taxon>Neopterygii</taxon>
        <taxon>Teleostei</taxon>
        <taxon>Neoteleostei</taxon>
        <taxon>Acanthomorphata</taxon>
        <taxon>Zeiogadaria</taxon>
        <taxon>Gadariae</taxon>
        <taxon>Gadiformes</taxon>
        <taxon>Gadoidei</taxon>
        <taxon>Merlucciidae</taxon>
        <taxon>Merluccius</taxon>
    </lineage>
</organism>
<dbReference type="PROSITE" id="PS00028">
    <property type="entry name" value="ZINC_FINGER_C2H2_1"/>
    <property type="match status" value="4"/>
</dbReference>
<reference evidence="8" key="1">
    <citation type="journal article" date="2023" name="Front. Mar. Sci.">
        <title>A new Merluccius polli reference genome to investigate the effects of global change in West African waters.</title>
        <authorList>
            <person name="Mateo J.L."/>
            <person name="Blanco-Fernandez C."/>
            <person name="Garcia-Vazquez E."/>
            <person name="Machado-Schiaffino G."/>
        </authorList>
    </citation>
    <scope>NUCLEOTIDE SEQUENCE</scope>
    <source>
        <strain evidence="8">C29</strain>
        <tissue evidence="8">Fin</tissue>
    </source>
</reference>
<keyword evidence="2" id="KW-0677">Repeat</keyword>
<feature type="compositionally biased region" description="Low complexity" evidence="6">
    <location>
        <begin position="338"/>
        <end position="347"/>
    </location>
</feature>
<dbReference type="PANTHER" id="PTHR46179">
    <property type="entry name" value="ZINC FINGER PROTEIN"/>
    <property type="match status" value="1"/>
</dbReference>
<evidence type="ECO:0000256" key="1">
    <source>
        <dbReference type="ARBA" id="ARBA00022723"/>
    </source>
</evidence>
<proteinExistence type="predicted"/>
<keyword evidence="4" id="KW-0862">Zinc</keyword>
<dbReference type="FunFam" id="3.30.160.60:FF:000257">
    <property type="entry name" value="ZXD family zinc finger C"/>
    <property type="match status" value="1"/>
</dbReference>
<evidence type="ECO:0000256" key="5">
    <source>
        <dbReference type="PROSITE-ProRule" id="PRU00042"/>
    </source>
</evidence>
<feature type="compositionally biased region" description="Polar residues" evidence="6">
    <location>
        <begin position="326"/>
        <end position="337"/>
    </location>
</feature>
<dbReference type="EMBL" id="JAOPHQ010003429">
    <property type="protein sequence ID" value="KAK0143196.1"/>
    <property type="molecule type" value="Genomic_DNA"/>
</dbReference>
<evidence type="ECO:0000313" key="9">
    <source>
        <dbReference type="Proteomes" id="UP001174136"/>
    </source>
</evidence>
<dbReference type="AlphaFoldDB" id="A0AA47NY53"/>
<keyword evidence="3 5" id="KW-0863">Zinc-finger</keyword>
<dbReference type="InterPro" id="IPR036236">
    <property type="entry name" value="Znf_C2H2_sf"/>
</dbReference>
<dbReference type="FunFam" id="3.30.160.60:FF:000125">
    <property type="entry name" value="Putative zinc finger protein 143"/>
    <property type="match status" value="1"/>
</dbReference>
<evidence type="ECO:0000256" key="4">
    <source>
        <dbReference type="ARBA" id="ARBA00022833"/>
    </source>
</evidence>
<sequence length="716" mass="79354">MEIQGLSDAQTIHSQHGAPHSTALSPFRSNTQPMFRTLSDENRDDGLLEAHQSQHDNNNNRPGTSPFRLLAENGSMARMSICKQQPKGKYHSQSDTTFANIGLCNVRENELLPQSNLRSVWKHVVDGGDAAMKMAFPFFEGEEEHLQHQLQSPGLRQQQLAGGASLQPAAPGSCNASRSHKTTEESHVVFNVVQEDGHRESAGTERQELLSTDHTMNGIPECSKITSCESTFVENINVLYVDGKACKKADCIGRVLNAQHADGEATAAKTKLPVYHTTEGTVSANRYDDTINDQLCTERIDDKLLGPLMLENTGIVNTRETMDTSDFISDPSSLQENTSADTASTSAPAHETFSGTIMINNQSIIVTIENGILTLAAPPEGYVHKDDDMVSLKEHLGMKDHEDIVLLNYDSGTKSIGKISTLAVASSSQHEPRAGLSVADAELALVDDCPLTEPSLESCPIIKQEVGTLCAITESDLVTPCSKNINTLDCDGNHDPQSVHLIRSKKETTVSFGCPQPGCASIFDTRQKLKVHFLNHAEDPRPYQCTVEDCGWAFTTSYKLKRHLQSHDKQRPHTCQFEGCGRRFTTVYNLKAHIKVHDQENAFVCEVCSERFRSATRLTNHQKVHFEPPRPHKCDFPGKIQKLFFGIGPSTHHDTEIGLFTLWCEKTFITFSALFSHNRTHFREAGHFTCSYPGCDKMYDKACRLKIHLRSHTGMI</sequence>
<feature type="region of interest" description="Disordered" evidence="6">
    <location>
        <begin position="326"/>
        <end position="349"/>
    </location>
</feature>
<dbReference type="PROSITE" id="PS50157">
    <property type="entry name" value="ZINC_FINGER_C2H2_2"/>
    <property type="match status" value="4"/>
</dbReference>
<dbReference type="InterPro" id="IPR013087">
    <property type="entry name" value="Znf_C2H2_type"/>
</dbReference>
<dbReference type="Pfam" id="PF00096">
    <property type="entry name" value="zf-C2H2"/>
    <property type="match status" value="3"/>
</dbReference>
<evidence type="ECO:0000256" key="6">
    <source>
        <dbReference type="SAM" id="MobiDB-lite"/>
    </source>
</evidence>
<feature type="domain" description="C2H2-type" evidence="7">
    <location>
        <begin position="573"/>
        <end position="602"/>
    </location>
</feature>
<dbReference type="SUPFAM" id="SSF57667">
    <property type="entry name" value="beta-beta-alpha zinc fingers"/>
    <property type="match status" value="3"/>
</dbReference>
<dbReference type="Gene3D" id="3.30.160.60">
    <property type="entry name" value="Classic Zinc Finger"/>
    <property type="match status" value="4"/>
</dbReference>
<dbReference type="GO" id="GO:0005634">
    <property type="term" value="C:nucleus"/>
    <property type="evidence" value="ECO:0007669"/>
    <property type="project" value="TreeGrafter"/>
</dbReference>
<feature type="domain" description="C2H2-type" evidence="7">
    <location>
        <begin position="603"/>
        <end position="625"/>
    </location>
</feature>
<dbReference type="GO" id="GO:0006357">
    <property type="term" value="P:regulation of transcription by RNA polymerase II"/>
    <property type="evidence" value="ECO:0007669"/>
    <property type="project" value="TreeGrafter"/>
</dbReference>
<dbReference type="PANTHER" id="PTHR46179:SF5">
    <property type="entry name" value="ZINC FINGER PROTEIN ZXDC"/>
    <property type="match status" value="1"/>
</dbReference>
<dbReference type="SMART" id="SM00355">
    <property type="entry name" value="ZnF_C2H2"/>
    <property type="match status" value="6"/>
</dbReference>
<dbReference type="GO" id="GO:0008270">
    <property type="term" value="F:zinc ion binding"/>
    <property type="evidence" value="ECO:0007669"/>
    <property type="project" value="UniProtKB-KW"/>
</dbReference>
<comment type="caution">
    <text evidence="8">The sequence shown here is derived from an EMBL/GenBank/DDBJ whole genome shotgun (WGS) entry which is preliminary data.</text>
</comment>
<keyword evidence="9" id="KW-1185">Reference proteome</keyword>
<evidence type="ECO:0000313" key="8">
    <source>
        <dbReference type="EMBL" id="KAK0143196.1"/>
    </source>
</evidence>
<feature type="region of interest" description="Disordered" evidence="6">
    <location>
        <begin position="1"/>
        <end position="30"/>
    </location>
</feature>
<evidence type="ECO:0000259" key="7">
    <source>
        <dbReference type="PROSITE" id="PS50157"/>
    </source>
</evidence>
<evidence type="ECO:0000256" key="2">
    <source>
        <dbReference type="ARBA" id="ARBA00022737"/>
    </source>
</evidence>
<dbReference type="InterPro" id="IPR051061">
    <property type="entry name" value="Zinc_finger_trans_reg"/>
</dbReference>
<keyword evidence="1" id="KW-0479">Metal-binding</keyword>
<name>A0AA47NY53_MERPO</name>
<accession>A0AA47NY53</accession>